<dbReference type="SFLD" id="SFLDG01129">
    <property type="entry name" value="C1.5:_HAD__Beta-PGM__Phosphata"/>
    <property type="match status" value="1"/>
</dbReference>
<evidence type="ECO:0000313" key="1">
    <source>
        <dbReference type="EMBL" id="SEV82506.1"/>
    </source>
</evidence>
<dbReference type="AlphaFoldDB" id="A0A1I0M448"/>
<dbReference type="RefSeq" id="WP_091914209.1">
    <property type="nucleotide sequence ID" value="NZ_FOIQ01000001.1"/>
</dbReference>
<dbReference type="InterPro" id="IPR006439">
    <property type="entry name" value="HAD-SF_hydro_IA"/>
</dbReference>
<dbReference type="InterPro" id="IPR023198">
    <property type="entry name" value="PGP-like_dom2"/>
</dbReference>
<reference evidence="1 2" key="1">
    <citation type="submission" date="2016-10" db="EMBL/GenBank/DDBJ databases">
        <authorList>
            <person name="de Groot N.N."/>
        </authorList>
    </citation>
    <scope>NUCLEOTIDE SEQUENCE [LARGE SCALE GENOMIC DNA]</scope>
    <source>
        <strain evidence="1 2">TC2-24</strain>
    </source>
</reference>
<dbReference type="InterPro" id="IPR023214">
    <property type="entry name" value="HAD_sf"/>
</dbReference>
<dbReference type="EMBL" id="FOIQ01000001">
    <property type="protein sequence ID" value="SEV82506.1"/>
    <property type="molecule type" value="Genomic_DNA"/>
</dbReference>
<dbReference type="NCBIfam" id="TIGR01509">
    <property type="entry name" value="HAD-SF-IA-v3"/>
    <property type="match status" value="1"/>
</dbReference>
<dbReference type="SUPFAM" id="SSF56784">
    <property type="entry name" value="HAD-like"/>
    <property type="match status" value="1"/>
</dbReference>
<dbReference type="GO" id="GO:0016787">
    <property type="term" value="F:hydrolase activity"/>
    <property type="evidence" value="ECO:0007669"/>
    <property type="project" value="UniProtKB-KW"/>
</dbReference>
<gene>
    <name evidence="1" type="ORF">SAMN04487850_0248</name>
</gene>
<dbReference type="Gene3D" id="3.40.50.1000">
    <property type="entry name" value="HAD superfamily/HAD-like"/>
    <property type="match status" value="1"/>
</dbReference>
<dbReference type="InterPro" id="IPR036412">
    <property type="entry name" value="HAD-like_sf"/>
</dbReference>
<name>A0A1I0M448_9BACT</name>
<dbReference type="PANTHER" id="PTHR43611:SF3">
    <property type="entry name" value="FLAVIN MONONUCLEOTIDE HYDROLASE 1, CHLOROPLATIC"/>
    <property type="match status" value="1"/>
</dbReference>
<dbReference type="PANTHER" id="PTHR43611">
    <property type="entry name" value="ALPHA-D-GLUCOSE 1-PHOSPHATE PHOSPHATASE"/>
    <property type="match status" value="1"/>
</dbReference>
<sequence>MIKNIIFDLGGVIMTLDPDEAVKRFRDLGLKDAARQLDSYTQAGIFGDLEHGKISAETFRLELSRMVKHELTWEDCRHAWLGYAKEVPRRNLDALKSLRADGYRLILLSNTNPYMMSWAMSPDFDGEGHAVTYYMDACYLSYLVGAMKPDRLFFQYVLDVEQIVPEESLFLDDGPRNVEVAESMGIHTFCPENGADWTKEIYEYLNVE</sequence>
<dbReference type="Gene3D" id="1.10.150.240">
    <property type="entry name" value="Putative phosphatase, domain 2"/>
    <property type="match status" value="1"/>
</dbReference>
<protein>
    <submittedName>
        <fullName evidence="1">Putative hydrolase of the HAD superfamily</fullName>
    </submittedName>
</protein>
<keyword evidence="2" id="KW-1185">Reference proteome</keyword>
<keyword evidence="1" id="KW-0378">Hydrolase</keyword>
<dbReference type="Pfam" id="PF00702">
    <property type="entry name" value="Hydrolase"/>
    <property type="match status" value="1"/>
</dbReference>
<organism evidence="1 2">
    <name type="scientific">Prevotella aff. ruminicola Tc2-24</name>
    <dbReference type="NCBI Taxonomy" id="81582"/>
    <lineage>
        <taxon>Bacteria</taxon>
        <taxon>Pseudomonadati</taxon>
        <taxon>Bacteroidota</taxon>
        <taxon>Bacteroidia</taxon>
        <taxon>Bacteroidales</taxon>
        <taxon>Prevotellaceae</taxon>
        <taxon>Prevotella</taxon>
    </lineage>
</organism>
<dbReference type="Proteomes" id="UP000199373">
    <property type="component" value="Unassembled WGS sequence"/>
</dbReference>
<proteinExistence type="predicted"/>
<evidence type="ECO:0000313" key="2">
    <source>
        <dbReference type="Proteomes" id="UP000199373"/>
    </source>
</evidence>
<accession>A0A1I0M448</accession>
<dbReference type="SFLD" id="SFLDS00003">
    <property type="entry name" value="Haloacid_Dehalogenase"/>
    <property type="match status" value="1"/>
</dbReference>
<dbReference type="CDD" id="cd02603">
    <property type="entry name" value="HAD_sEH-N_like"/>
    <property type="match status" value="1"/>
</dbReference>